<evidence type="ECO:0000313" key="4">
    <source>
        <dbReference type="Proteomes" id="UP001597277"/>
    </source>
</evidence>
<dbReference type="Gene3D" id="2.120.10.30">
    <property type="entry name" value="TolB, C-terminal domain"/>
    <property type="match status" value="1"/>
</dbReference>
<dbReference type="Proteomes" id="UP001597277">
    <property type="component" value="Unassembled WGS sequence"/>
</dbReference>
<feature type="compositionally biased region" description="Acidic residues" evidence="1">
    <location>
        <begin position="50"/>
        <end position="63"/>
    </location>
</feature>
<keyword evidence="4" id="KW-1185">Reference proteome</keyword>
<gene>
    <name evidence="3" type="ORF">ACFSE6_13925</name>
</gene>
<dbReference type="SUPFAM" id="SSF50952">
    <property type="entry name" value="Soluble quinoprotein glucose dehydrogenase"/>
    <property type="match status" value="1"/>
</dbReference>
<proteinExistence type="predicted"/>
<evidence type="ECO:0000256" key="1">
    <source>
        <dbReference type="SAM" id="MobiDB-lite"/>
    </source>
</evidence>
<feature type="domain" description="Glucose/Sorbosone dehydrogenase" evidence="2">
    <location>
        <begin position="83"/>
        <end position="381"/>
    </location>
</feature>
<evidence type="ECO:0000259" key="2">
    <source>
        <dbReference type="Pfam" id="PF07995"/>
    </source>
</evidence>
<protein>
    <submittedName>
        <fullName evidence="3">PQQ-dependent sugar dehydrogenase</fullName>
    </submittedName>
</protein>
<dbReference type="PANTHER" id="PTHR19328:SF13">
    <property type="entry name" value="HIPL1 PROTEIN"/>
    <property type="match status" value="1"/>
</dbReference>
<dbReference type="InterPro" id="IPR011041">
    <property type="entry name" value="Quinoprot_gluc/sorb_DH_b-prop"/>
</dbReference>
<sequence>MSGSGRGRAAALVVAGATVAACTSGPEDASTPASTDAVPSATAEPGGADGSDDDGADDPDDDRTQDGADGPEVAEPGVLATGLRSPWGLTFLPDGDALVTERDTARILRISPDGEVTEAAVVPGVAHGGEGGLLGIAADPEDPANVYVYATTDEDNRVIRLRFDDGELDSGHLRVQEVVLEGIPHHPQRHNGGRLAFGPDGFLYVASGDADDRSAAQDLDSLAGKILRVDRDGDPAAGNPTSDSPVWSLGHRNVQGLGWIPSGEDAGTMVASEFGQDTWDELNRIEPGENYGWPQVEGDGGGAEYTDPLLTWRPADASPSGIAVTEEEVYVAALRGESLWRVPLDGADVGEPERLLAGEYGRLRAAEVDSAGQLWLLTSNTSRGAPAPEDDRIVVVDPDDL</sequence>
<dbReference type="RefSeq" id="WP_388008227.1">
    <property type="nucleotide sequence ID" value="NZ_JBHUEE010000007.1"/>
</dbReference>
<organism evidence="3 4">
    <name type="scientific">Georgenia deserti</name>
    <dbReference type="NCBI Taxonomy" id="2093781"/>
    <lineage>
        <taxon>Bacteria</taxon>
        <taxon>Bacillati</taxon>
        <taxon>Actinomycetota</taxon>
        <taxon>Actinomycetes</taxon>
        <taxon>Micrococcales</taxon>
        <taxon>Bogoriellaceae</taxon>
        <taxon>Georgenia</taxon>
    </lineage>
</organism>
<dbReference type="PROSITE" id="PS51257">
    <property type="entry name" value="PROKAR_LIPOPROTEIN"/>
    <property type="match status" value="1"/>
</dbReference>
<dbReference type="InterPro" id="IPR012938">
    <property type="entry name" value="Glc/Sorbosone_DH"/>
</dbReference>
<evidence type="ECO:0000313" key="3">
    <source>
        <dbReference type="EMBL" id="MFD1718940.1"/>
    </source>
</evidence>
<comment type="caution">
    <text evidence="3">The sequence shown here is derived from an EMBL/GenBank/DDBJ whole genome shotgun (WGS) entry which is preliminary data.</text>
</comment>
<reference evidence="4" key="1">
    <citation type="journal article" date="2019" name="Int. J. Syst. Evol. Microbiol.">
        <title>The Global Catalogue of Microorganisms (GCM) 10K type strain sequencing project: providing services to taxonomists for standard genome sequencing and annotation.</title>
        <authorList>
            <consortium name="The Broad Institute Genomics Platform"/>
            <consortium name="The Broad Institute Genome Sequencing Center for Infectious Disease"/>
            <person name="Wu L."/>
            <person name="Ma J."/>
        </authorList>
    </citation>
    <scope>NUCLEOTIDE SEQUENCE [LARGE SCALE GENOMIC DNA]</scope>
    <source>
        <strain evidence="4">JCM 17130</strain>
    </source>
</reference>
<dbReference type="Pfam" id="PF07995">
    <property type="entry name" value="GSDH"/>
    <property type="match status" value="1"/>
</dbReference>
<feature type="region of interest" description="Disordered" evidence="1">
    <location>
        <begin position="22"/>
        <end position="86"/>
    </location>
</feature>
<accession>A0ABW4L6K9</accession>
<dbReference type="EMBL" id="JBHUEE010000007">
    <property type="protein sequence ID" value="MFD1718940.1"/>
    <property type="molecule type" value="Genomic_DNA"/>
</dbReference>
<name>A0ABW4L6K9_9MICO</name>
<dbReference type="PANTHER" id="PTHR19328">
    <property type="entry name" value="HEDGEHOG-INTERACTING PROTEIN"/>
    <property type="match status" value="1"/>
</dbReference>
<dbReference type="InterPro" id="IPR011042">
    <property type="entry name" value="6-blade_b-propeller_TolB-like"/>
</dbReference>